<dbReference type="GO" id="GO:0016787">
    <property type="term" value="F:hydrolase activity"/>
    <property type="evidence" value="ECO:0007669"/>
    <property type="project" value="UniProtKB-KW"/>
</dbReference>
<dbReference type="Gene3D" id="3.30.1240.10">
    <property type="match status" value="1"/>
</dbReference>
<dbReference type="NCBIfam" id="TIGR01484">
    <property type="entry name" value="HAD-SF-IIB"/>
    <property type="match status" value="1"/>
</dbReference>
<dbReference type="Pfam" id="PF08282">
    <property type="entry name" value="Hydrolase_3"/>
    <property type="match status" value="2"/>
</dbReference>
<evidence type="ECO:0000313" key="2">
    <source>
        <dbReference type="Proteomes" id="UP000602653"/>
    </source>
</evidence>
<dbReference type="SUPFAM" id="SSF56784">
    <property type="entry name" value="HAD-like"/>
    <property type="match status" value="1"/>
</dbReference>
<dbReference type="PANTHER" id="PTHR10000">
    <property type="entry name" value="PHOSPHOSERINE PHOSPHATASE"/>
    <property type="match status" value="1"/>
</dbReference>
<organism evidence="1 2">
    <name type="scientific">Arcanobacterium phocisimile</name>
    <dbReference type="NCBI Taxonomy" id="1302235"/>
    <lineage>
        <taxon>Bacteria</taxon>
        <taxon>Bacillati</taxon>
        <taxon>Actinomycetota</taxon>
        <taxon>Actinomycetes</taxon>
        <taxon>Actinomycetales</taxon>
        <taxon>Actinomycetaceae</taxon>
        <taxon>Arcanobacterium</taxon>
    </lineage>
</organism>
<proteinExistence type="predicted"/>
<dbReference type="Proteomes" id="UP000602653">
    <property type="component" value="Chromosome"/>
</dbReference>
<protein>
    <submittedName>
        <fullName evidence="1">HAD-IIB family hydrolase</fullName>
    </submittedName>
</protein>
<dbReference type="InterPro" id="IPR023214">
    <property type="entry name" value="HAD_sf"/>
</dbReference>
<gene>
    <name evidence="1" type="ORF">JTE88_08665</name>
</gene>
<dbReference type="InterPro" id="IPR036412">
    <property type="entry name" value="HAD-like_sf"/>
</dbReference>
<dbReference type="InterPro" id="IPR006379">
    <property type="entry name" value="HAD-SF_hydro_IIB"/>
</dbReference>
<keyword evidence="2" id="KW-1185">Reference proteome</keyword>
<dbReference type="Gene3D" id="3.40.50.1000">
    <property type="entry name" value="HAD superfamily/HAD-like"/>
    <property type="match status" value="1"/>
</dbReference>
<name>A0ABX7IH35_9ACTO</name>
<evidence type="ECO:0000313" key="1">
    <source>
        <dbReference type="EMBL" id="QRV02127.1"/>
    </source>
</evidence>
<keyword evidence="1" id="KW-0378">Hydrolase</keyword>
<dbReference type="PROSITE" id="PS01229">
    <property type="entry name" value="COF_2"/>
    <property type="match status" value="1"/>
</dbReference>
<reference evidence="1 2" key="1">
    <citation type="submission" date="2021-02" db="EMBL/GenBank/DDBJ databases">
        <title>Complete Genome Sequence of Arcanobacterium phocisimile strain DSM 26142T from a harbour seal.</title>
        <authorList>
            <person name="Borowiak M."/>
            <person name="Alssahen M."/>
            <person name="Malorny B."/>
            <person name="Laemmler C."/>
            <person name="Siebert U."/>
            <person name="Ploetz M."/>
            <person name="Abdulmawjood A."/>
        </authorList>
    </citation>
    <scope>NUCLEOTIDE SEQUENCE [LARGE SCALE GENOMIC DNA]</scope>
    <source>
        <strain evidence="1 2">DSM 26142</strain>
    </source>
</reference>
<dbReference type="EMBL" id="CP070228">
    <property type="protein sequence ID" value="QRV02127.1"/>
    <property type="molecule type" value="Genomic_DNA"/>
</dbReference>
<sequence>MNIDNSRRSGNAIPGPLPYFKDVLRSASLPKAGPDLLLAIDLDGTTLHHDATLSARMREAVHAHIAAGTTLIFATGRGITGTQVALSDVGIERGIAVVCNGAVTTSIGGVLPDSETTALPDFLGANGPVFRLVDSHTFDPTREIEILSAGLPSDVWFALETLDEPTRVTYPFPPDELSGPSRLVPLEELASTKATRLTVRAAKMTARELLDAVADLGLHGVEYAVGWSAWMDITPEGVSKASALEELRVRFGIDPYNTVAVGDSGNDVAMLEWANVGVAMGNAPQYVRESADAFTDHVDDDGCAAVLEALL</sequence>
<dbReference type="PANTHER" id="PTHR10000:SF8">
    <property type="entry name" value="HAD SUPERFAMILY HYDROLASE-LIKE, TYPE 3"/>
    <property type="match status" value="1"/>
</dbReference>
<dbReference type="RefSeq" id="WP_204424398.1">
    <property type="nucleotide sequence ID" value="NZ_CP070228.1"/>
</dbReference>
<accession>A0ABX7IH35</accession>